<proteinExistence type="predicted"/>
<reference evidence="3" key="1">
    <citation type="journal article" date="2014" name="BMC Genomics">
        <title>Characterizing the developmental transcriptome of the oriental fruit fly, Bactrocera dorsalis (Diptera: Tephritidae) through comparative genomic analysis with Drosophila melanogaster utilizing modENCODE datasets.</title>
        <authorList>
            <person name="Geib S.M."/>
            <person name="Calla B."/>
            <person name="Hall B."/>
            <person name="Hou S."/>
            <person name="Manoukis N.C."/>
        </authorList>
    </citation>
    <scope>NUCLEOTIDE SEQUENCE</scope>
    <source>
        <strain evidence="3">Punador</strain>
    </source>
</reference>
<dbReference type="AlphaFoldDB" id="A0A034WMW4"/>
<feature type="non-terminal residue" evidence="3">
    <location>
        <position position="1"/>
    </location>
</feature>
<feature type="region of interest" description="Disordered" evidence="1">
    <location>
        <begin position="1"/>
        <end position="25"/>
    </location>
</feature>
<evidence type="ECO:0000256" key="2">
    <source>
        <dbReference type="SAM" id="Phobius"/>
    </source>
</evidence>
<accession>A0A034WMW4</accession>
<organism evidence="3">
    <name type="scientific">Bactrocera dorsalis</name>
    <name type="common">Oriental fruit fly</name>
    <name type="synonym">Dacus dorsalis</name>
    <dbReference type="NCBI Taxonomy" id="27457"/>
    <lineage>
        <taxon>Eukaryota</taxon>
        <taxon>Metazoa</taxon>
        <taxon>Ecdysozoa</taxon>
        <taxon>Arthropoda</taxon>
        <taxon>Hexapoda</taxon>
        <taxon>Insecta</taxon>
        <taxon>Pterygota</taxon>
        <taxon>Neoptera</taxon>
        <taxon>Endopterygota</taxon>
        <taxon>Diptera</taxon>
        <taxon>Brachycera</taxon>
        <taxon>Muscomorpha</taxon>
        <taxon>Tephritoidea</taxon>
        <taxon>Tephritidae</taxon>
        <taxon>Bactrocera</taxon>
        <taxon>Bactrocera</taxon>
    </lineage>
</organism>
<feature type="transmembrane region" description="Helical" evidence="2">
    <location>
        <begin position="32"/>
        <end position="51"/>
    </location>
</feature>
<protein>
    <submittedName>
        <fullName evidence="3">Uncharacterized protein</fullName>
    </submittedName>
</protein>
<evidence type="ECO:0000313" key="3">
    <source>
        <dbReference type="EMBL" id="JAC55994.1"/>
    </source>
</evidence>
<keyword evidence="2" id="KW-0812">Transmembrane</keyword>
<dbReference type="EMBL" id="GAKP01002958">
    <property type="protein sequence ID" value="JAC55994.1"/>
    <property type="molecule type" value="Transcribed_RNA"/>
</dbReference>
<name>A0A034WMW4_BACDO</name>
<sequence length="171" mass="18131">KQTPRAITTSNTSESQRTNPQQQHTMQGYTRLLTLVLPLLMLAGAVTCAGLKPSQTANVAKGSDANDGSYAADLSGSYVADSSGQYVEDNAGAYHPNGAEGKWVPDSLGVYHDDLTWRYVADASGAWAPDNSGSYDPALEMQGVYHADGSGVYKVDNTGAYSKEYEKIAGN</sequence>
<keyword evidence="2" id="KW-0472">Membrane</keyword>
<dbReference type="OrthoDB" id="76388at2759"/>
<keyword evidence="2" id="KW-1133">Transmembrane helix</keyword>
<evidence type="ECO:0000256" key="1">
    <source>
        <dbReference type="SAM" id="MobiDB-lite"/>
    </source>
</evidence>